<keyword evidence="3 11" id="KW-0819">tRNA processing</keyword>
<dbReference type="RefSeq" id="WP_022564294.1">
    <property type="nucleotide sequence ID" value="NZ_CP010907.1"/>
</dbReference>
<dbReference type="PATRIC" id="fig|1235990.3.peg.305"/>
<feature type="binding site" evidence="11">
    <location>
        <position position="140"/>
    </location>
    <ligand>
        <name>CTP</name>
        <dbReference type="ChEBI" id="CHEBI:37563"/>
    </ligand>
</feature>
<dbReference type="NCBIfam" id="NF008137">
    <property type="entry name" value="PRK10885.1"/>
    <property type="match status" value="1"/>
</dbReference>
<dbReference type="EMBL" id="AP012554">
    <property type="protein sequence ID" value="BAO00275.1"/>
    <property type="molecule type" value="Genomic_DNA"/>
</dbReference>
<dbReference type="InterPro" id="IPR032828">
    <property type="entry name" value="PolyA_RNA-bd"/>
</dbReference>
<dbReference type="AlphaFoldDB" id="U3U5X0"/>
<dbReference type="PANTHER" id="PTHR47545:SF1">
    <property type="entry name" value="MULTIFUNCTIONAL CCA PROTEIN"/>
    <property type="match status" value="1"/>
</dbReference>
<keyword evidence="7 11" id="KW-0692">RNA repair</keyword>
<feature type="binding site" evidence="11">
    <location>
        <position position="23"/>
    </location>
    <ligand>
        <name>Mg(2+)</name>
        <dbReference type="ChEBI" id="CHEBI:18420"/>
    </ligand>
</feature>
<name>U3U5X0_9GAMM</name>
<keyword evidence="13" id="KW-1185">Reference proteome</keyword>
<dbReference type="SUPFAM" id="SSF81891">
    <property type="entry name" value="Poly A polymerase C-terminal region-like"/>
    <property type="match status" value="1"/>
</dbReference>
<comment type="catalytic activity">
    <reaction evidence="11">
        <text>a tRNA precursor + 2 CTP + ATP = a tRNA with a 3' CCA end + 3 diphosphate</text>
        <dbReference type="Rhea" id="RHEA:14433"/>
        <dbReference type="Rhea" id="RHEA-COMP:10465"/>
        <dbReference type="Rhea" id="RHEA-COMP:10468"/>
        <dbReference type="ChEBI" id="CHEBI:30616"/>
        <dbReference type="ChEBI" id="CHEBI:33019"/>
        <dbReference type="ChEBI" id="CHEBI:37563"/>
        <dbReference type="ChEBI" id="CHEBI:74896"/>
        <dbReference type="ChEBI" id="CHEBI:83071"/>
        <dbReference type="EC" id="2.7.7.72"/>
    </reaction>
</comment>
<feature type="binding site" evidence="11">
    <location>
        <position position="21"/>
    </location>
    <ligand>
        <name>Mg(2+)</name>
        <dbReference type="ChEBI" id="CHEBI:18420"/>
    </ligand>
</feature>
<sequence length="408" mass="46309">MKVFLVGGAVRDALLHLPVKDKDWVVIGSTPAAMLAKGFQQVGKDFPVFLHPDSHEEYALARTEQKSGNGYTGFTICSTPNVTLEQDLQRRDLTINAIAQDEHGRLFDPYNGQYDLSNRNLRHVSKAFSDDPLRVLRIARFAASFAHLNFRIVQSTQELMSTMSKSGELAYLTVERIWKETEKALLTRNPQVYFQVLHDCGALAVLFPELNSLFSILDSLRYYCGIDAIIHSLMTLSTVATLSNELDVRFATLFYGIKMLTSWIRFPSHCNDQLSEIDLMKKFCQRLHVPHQIRDLALISTECHDTIKNIESLSANSLIAFFDRIDAWRKPQRVRKIALISEANARTNSNCNIVFSQANYLRTVFTLACTIPIKEIISAGFKGEKIKEELTRRRIMVVDNFLASKNIA</sequence>
<evidence type="ECO:0000256" key="8">
    <source>
        <dbReference type="ARBA" id="ARBA00022840"/>
    </source>
</evidence>
<keyword evidence="10 11" id="KW-0694">RNA-binding</keyword>
<evidence type="ECO:0000256" key="1">
    <source>
        <dbReference type="ARBA" id="ARBA00001946"/>
    </source>
</evidence>
<evidence type="ECO:0000313" key="12">
    <source>
        <dbReference type="EMBL" id="BAO00275.1"/>
    </source>
</evidence>
<dbReference type="GO" id="GO:0000049">
    <property type="term" value="F:tRNA binding"/>
    <property type="evidence" value="ECO:0007669"/>
    <property type="project" value="UniProtKB-UniRule"/>
</dbReference>
<dbReference type="InterPro" id="IPR002646">
    <property type="entry name" value="PolA_pol_head_dom"/>
</dbReference>
<keyword evidence="2 11" id="KW-0808">Transferase</keyword>
<feature type="binding site" evidence="11">
    <location>
        <position position="11"/>
    </location>
    <ligand>
        <name>ATP</name>
        <dbReference type="ChEBI" id="CHEBI:30616"/>
    </ligand>
</feature>
<evidence type="ECO:0000256" key="10">
    <source>
        <dbReference type="ARBA" id="ARBA00022884"/>
    </source>
</evidence>
<dbReference type="InterPro" id="IPR043519">
    <property type="entry name" value="NT_sf"/>
</dbReference>
<dbReference type="EC" id="2.7.7.72" evidence="11"/>
<comment type="miscellaneous">
    <text evidence="11">A single active site specifically recognizes both ATP and CTP and is responsible for their addition.</text>
</comment>
<keyword evidence="9 11" id="KW-0460">Magnesium</keyword>
<dbReference type="Pfam" id="PF01743">
    <property type="entry name" value="PolyA_pol"/>
    <property type="match status" value="1"/>
</dbReference>
<proteinExistence type="inferred from homology"/>
<feature type="binding site" evidence="11">
    <location>
        <position position="137"/>
    </location>
    <ligand>
        <name>CTP</name>
        <dbReference type="ChEBI" id="CHEBI:37563"/>
    </ligand>
</feature>
<evidence type="ECO:0000256" key="7">
    <source>
        <dbReference type="ARBA" id="ARBA00022800"/>
    </source>
</evidence>
<evidence type="ECO:0000256" key="4">
    <source>
        <dbReference type="ARBA" id="ARBA00022695"/>
    </source>
</evidence>
<comment type="similarity">
    <text evidence="11">Belongs to the tRNA nucleotidyltransferase/poly(A) polymerase family. Bacterial CCA-adding enzyme type 2 subfamily.</text>
</comment>
<dbReference type="KEGG" id="hhs:HHS_03050"/>
<evidence type="ECO:0000256" key="2">
    <source>
        <dbReference type="ARBA" id="ARBA00022679"/>
    </source>
</evidence>
<dbReference type="Gene3D" id="1.10.3090.10">
    <property type="entry name" value="cca-adding enzyme, domain 2"/>
    <property type="match status" value="1"/>
</dbReference>
<protein>
    <recommendedName>
        <fullName evidence="11">CCA-adding enzyme</fullName>
        <ecNumber evidence="11">2.7.7.72</ecNumber>
    </recommendedName>
    <alternativeName>
        <fullName evidence="11">CCA tRNA nucleotidyltransferase</fullName>
    </alternativeName>
    <alternativeName>
        <fullName evidence="11">tRNA CCA-pyrophosphorylase</fullName>
    </alternativeName>
    <alternativeName>
        <fullName evidence="11">tRNA adenylyl-/cytidylyl- transferase</fullName>
    </alternativeName>
    <alternativeName>
        <fullName evidence="11">tRNA nucleotidyltransferase</fullName>
    </alternativeName>
    <alternativeName>
        <fullName evidence="11">tRNA-NT</fullName>
    </alternativeName>
</protein>
<dbReference type="GO" id="GO:0001680">
    <property type="term" value="P:tRNA 3'-terminal CCA addition"/>
    <property type="evidence" value="ECO:0007669"/>
    <property type="project" value="UniProtKB-UniRule"/>
</dbReference>
<dbReference type="InterPro" id="IPR050124">
    <property type="entry name" value="tRNA_CCA-adding_enzyme"/>
</dbReference>
<keyword evidence="8 11" id="KW-0067">ATP-binding</keyword>
<dbReference type="eggNOG" id="COG0617">
    <property type="taxonomic scope" value="Bacteria"/>
</dbReference>
<keyword evidence="4 11" id="KW-0548">Nucleotidyltransferase</keyword>
<dbReference type="HAMAP" id="MF_01262">
    <property type="entry name" value="CCA_bact_type2"/>
    <property type="match status" value="1"/>
</dbReference>
<dbReference type="KEGG" id="pck:BMSBPS_0778"/>
<dbReference type="GO" id="GO:0042245">
    <property type="term" value="P:RNA repair"/>
    <property type="evidence" value="ECO:0007669"/>
    <property type="project" value="UniProtKB-KW"/>
</dbReference>
<dbReference type="GO" id="GO:0160016">
    <property type="term" value="F:CCACCA tRNA nucleotidyltransferase activity"/>
    <property type="evidence" value="ECO:0007669"/>
    <property type="project" value="RHEA"/>
</dbReference>
<dbReference type="PANTHER" id="PTHR47545">
    <property type="entry name" value="MULTIFUNCTIONAL CCA PROTEIN"/>
    <property type="match status" value="1"/>
</dbReference>
<comment type="cofactor">
    <cofactor evidence="1 11">
        <name>Mg(2+)</name>
        <dbReference type="ChEBI" id="CHEBI:18420"/>
    </cofactor>
</comment>
<feature type="binding site" evidence="11">
    <location>
        <position position="140"/>
    </location>
    <ligand>
        <name>ATP</name>
        <dbReference type="ChEBI" id="CHEBI:30616"/>
    </ligand>
</feature>
<comment type="catalytic activity">
    <reaction evidence="11">
        <text>a tRNA with a 3' CCA end + 2 CTP + ATP = a tRNA with a 3' CCACCA end + 3 diphosphate</text>
        <dbReference type="Rhea" id="RHEA:76235"/>
        <dbReference type="Rhea" id="RHEA-COMP:10468"/>
        <dbReference type="Rhea" id="RHEA-COMP:18655"/>
        <dbReference type="ChEBI" id="CHEBI:30616"/>
        <dbReference type="ChEBI" id="CHEBI:33019"/>
        <dbReference type="ChEBI" id="CHEBI:37563"/>
        <dbReference type="ChEBI" id="CHEBI:83071"/>
        <dbReference type="ChEBI" id="CHEBI:195187"/>
    </reaction>
</comment>
<dbReference type="Pfam" id="PF12627">
    <property type="entry name" value="PolyA_pol_RNAbd"/>
    <property type="match status" value="1"/>
</dbReference>
<feature type="binding site" evidence="11">
    <location>
        <position position="8"/>
    </location>
    <ligand>
        <name>ATP</name>
        <dbReference type="ChEBI" id="CHEBI:30616"/>
    </ligand>
</feature>
<dbReference type="GO" id="GO:0005524">
    <property type="term" value="F:ATP binding"/>
    <property type="evidence" value="ECO:0007669"/>
    <property type="project" value="UniProtKB-UniRule"/>
</dbReference>
<evidence type="ECO:0000256" key="3">
    <source>
        <dbReference type="ARBA" id="ARBA00022694"/>
    </source>
</evidence>
<accession>U3U5X0</accession>
<dbReference type="Gene3D" id="3.30.460.10">
    <property type="entry name" value="Beta Polymerase, domain 2"/>
    <property type="match status" value="1"/>
</dbReference>
<dbReference type="STRING" id="1235990.BMSBPS_0778"/>
<feature type="binding site" evidence="11">
    <location>
        <position position="11"/>
    </location>
    <ligand>
        <name>CTP</name>
        <dbReference type="ChEBI" id="CHEBI:37563"/>
    </ligand>
</feature>
<reference evidence="12 13" key="1">
    <citation type="submission" date="2012-10" db="EMBL/GenBank/DDBJ databases">
        <title>Genome sequence of the symbiont of the pentatomidae stink bug Halyomorpha halys.</title>
        <authorList>
            <person name="Kobayashi H."/>
            <person name="Fujii-Muramatsu R."/>
            <person name="Takeishi K."/>
            <person name="Noda H."/>
        </authorList>
    </citation>
    <scope>NUCLEOTIDE SEQUENCE [LARGE SCALE GENOMIC DNA]</scope>
</reference>
<dbReference type="GO" id="GO:0000287">
    <property type="term" value="F:magnesium ion binding"/>
    <property type="evidence" value="ECO:0007669"/>
    <property type="project" value="UniProtKB-UniRule"/>
</dbReference>
<feature type="binding site" evidence="11">
    <location>
        <position position="91"/>
    </location>
    <ligand>
        <name>CTP</name>
        <dbReference type="ChEBI" id="CHEBI:37563"/>
    </ligand>
</feature>
<dbReference type="SUPFAM" id="SSF81301">
    <property type="entry name" value="Nucleotidyltransferase"/>
    <property type="match status" value="1"/>
</dbReference>
<dbReference type="Proteomes" id="UP000016900">
    <property type="component" value="Chromosome"/>
</dbReference>
<feature type="binding site" evidence="11">
    <location>
        <position position="8"/>
    </location>
    <ligand>
        <name>CTP</name>
        <dbReference type="ChEBI" id="CHEBI:37563"/>
    </ligand>
</feature>
<dbReference type="OrthoDB" id="9805698at2"/>
<keyword evidence="6 11" id="KW-0547">Nucleotide-binding</keyword>
<evidence type="ECO:0000256" key="9">
    <source>
        <dbReference type="ARBA" id="ARBA00022842"/>
    </source>
</evidence>
<evidence type="ECO:0000256" key="11">
    <source>
        <dbReference type="HAMAP-Rule" id="MF_01262"/>
    </source>
</evidence>
<dbReference type="PIRSF" id="PIRSF000813">
    <property type="entry name" value="CCA_bact"/>
    <property type="match status" value="1"/>
</dbReference>
<keyword evidence="5 11" id="KW-0479">Metal-binding</keyword>
<comment type="function">
    <text evidence="11">Catalyzes the addition and repair of the essential 3'-terminal CCA sequence in tRNAs without using a nucleic acid template. Adds these three nucleotides in the order of C, C, and A to the tRNA nucleotide-73, using CTP and ATP as substrates and producing inorganic pyrophosphate. tRNA 3'-terminal CCA addition is required both for tRNA processing and repair. Also involved in tRNA surveillance by mediating tandem CCA addition to generate a CCACCA at the 3' terminus of unstable tRNAs. While stable tRNAs receive only 3'-terminal CCA, unstable tRNAs are marked with CCACCA and rapidly degraded.</text>
</comment>
<gene>
    <name evidence="11 12" type="primary">cca</name>
    <name evidence="12" type="ORF">HHS_03050</name>
</gene>
<evidence type="ECO:0000256" key="6">
    <source>
        <dbReference type="ARBA" id="ARBA00022741"/>
    </source>
</evidence>
<evidence type="ECO:0000256" key="5">
    <source>
        <dbReference type="ARBA" id="ARBA00022723"/>
    </source>
</evidence>
<dbReference type="GO" id="GO:0004810">
    <property type="term" value="F:CCA tRNA nucleotidyltransferase activity"/>
    <property type="evidence" value="ECO:0007669"/>
    <property type="project" value="UniProtKB-UniRule"/>
</dbReference>
<feature type="binding site" evidence="11">
    <location>
        <position position="137"/>
    </location>
    <ligand>
        <name>ATP</name>
        <dbReference type="ChEBI" id="CHEBI:30616"/>
    </ligand>
</feature>
<feature type="binding site" evidence="11">
    <location>
        <position position="91"/>
    </location>
    <ligand>
        <name>ATP</name>
        <dbReference type="ChEBI" id="CHEBI:30616"/>
    </ligand>
</feature>
<evidence type="ECO:0000313" key="13">
    <source>
        <dbReference type="Proteomes" id="UP000016900"/>
    </source>
</evidence>
<dbReference type="InterPro" id="IPR012006">
    <property type="entry name" value="CCA_bact"/>
</dbReference>
<organism evidence="12 13">
    <name type="scientific">Candidatus Pantoea carbekii</name>
    <dbReference type="NCBI Taxonomy" id="1235990"/>
    <lineage>
        <taxon>Bacteria</taxon>
        <taxon>Pseudomonadati</taxon>
        <taxon>Pseudomonadota</taxon>
        <taxon>Gammaproteobacteria</taxon>
        <taxon>Enterobacterales</taxon>
        <taxon>Erwiniaceae</taxon>
        <taxon>Pantoea</taxon>
    </lineage>
</organism>